<name>A0A812W1M1_SYMPI</name>
<gene>
    <name evidence="2" type="primary">ANK3</name>
    <name evidence="2" type="ORF">SPIL2461_LOCUS17819</name>
</gene>
<evidence type="ECO:0000313" key="3">
    <source>
        <dbReference type="Proteomes" id="UP000649617"/>
    </source>
</evidence>
<sequence length="298" mass="30806">MVAWWRCYDQDSDLAPTDPDQVKDPAKIGGYASLSSMLGAMSSFFGLDKELENAKKSSLKEEECPEKADAEEAFAEGDLVDIWNYESSSWDLGAVVNQVLTSPLALGGASLPAGSILVASNGALRWLTPDLVNLIVRRSDGVPADTSESDSLNLKPAVDVASTNTSQPDDEDAVNKSLSASTAASGRQTPTSAPDVPPDTQPGPVQASTSHVAQPAADVDDDPGHDVSPTSSTGSQAASSVKPVPSLSQAATVIATLKVPDAVGPSTDFDGTPVSSRQTSPSATPRASVPLLDKGFRV</sequence>
<feature type="compositionally biased region" description="Polar residues" evidence="1">
    <location>
        <begin position="273"/>
        <end position="285"/>
    </location>
</feature>
<dbReference type="AlphaFoldDB" id="A0A812W1M1"/>
<keyword evidence="3" id="KW-1185">Reference proteome</keyword>
<feature type="region of interest" description="Disordered" evidence="1">
    <location>
        <begin position="261"/>
        <end position="298"/>
    </location>
</feature>
<accession>A0A812W1M1</accession>
<reference evidence="2" key="1">
    <citation type="submission" date="2021-02" db="EMBL/GenBank/DDBJ databases">
        <authorList>
            <person name="Dougan E. K."/>
            <person name="Rhodes N."/>
            <person name="Thang M."/>
            <person name="Chan C."/>
        </authorList>
    </citation>
    <scope>NUCLEOTIDE SEQUENCE</scope>
</reference>
<proteinExistence type="predicted"/>
<evidence type="ECO:0000256" key="1">
    <source>
        <dbReference type="SAM" id="MobiDB-lite"/>
    </source>
</evidence>
<comment type="caution">
    <text evidence="2">The sequence shown here is derived from an EMBL/GenBank/DDBJ whole genome shotgun (WGS) entry which is preliminary data.</text>
</comment>
<protein>
    <submittedName>
        <fullName evidence="2">ANK3 protein</fullName>
    </submittedName>
</protein>
<dbReference type="EMBL" id="CAJNIZ010043397">
    <property type="protein sequence ID" value="CAE7659156.1"/>
    <property type="molecule type" value="Genomic_DNA"/>
</dbReference>
<feature type="region of interest" description="Disordered" evidence="1">
    <location>
        <begin position="161"/>
        <end position="246"/>
    </location>
</feature>
<feature type="compositionally biased region" description="Polar residues" evidence="1">
    <location>
        <begin position="228"/>
        <end position="239"/>
    </location>
</feature>
<organism evidence="2 3">
    <name type="scientific">Symbiodinium pilosum</name>
    <name type="common">Dinoflagellate</name>
    <dbReference type="NCBI Taxonomy" id="2952"/>
    <lineage>
        <taxon>Eukaryota</taxon>
        <taxon>Sar</taxon>
        <taxon>Alveolata</taxon>
        <taxon>Dinophyceae</taxon>
        <taxon>Suessiales</taxon>
        <taxon>Symbiodiniaceae</taxon>
        <taxon>Symbiodinium</taxon>
    </lineage>
</organism>
<dbReference type="Proteomes" id="UP000649617">
    <property type="component" value="Unassembled WGS sequence"/>
</dbReference>
<feature type="compositionally biased region" description="Polar residues" evidence="1">
    <location>
        <begin position="176"/>
        <end position="192"/>
    </location>
</feature>
<evidence type="ECO:0000313" key="2">
    <source>
        <dbReference type="EMBL" id="CAE7659156.1"/>
    </source>
</evidence>